<evidence type="ECO:0000256" key="2">
    <source>
        <dbReference type="ARBA" id="ARBA00023043"/>
    </source>
</evidence>
<dbReference type="SUPFAM" id="SSF48403">
    <property type="entry name" value="Ankyrin repeat"/>
    <property type="match status" value="2"/>
</dbReference>
<feature type="domain" description="BTB" evidence="3">
    <location>
        <begin position="725"/>
        <end position="791"/>
    </location>
</feature>
<evidence type="ECO:0000256" key="1">
    <source>
        <dbReference type="ARBA" id="ARBA00022737"/>
    </source>
</evidence>
<dbReference type="InterPro" id="IPR000210">
    <property type="entry name" value="BTB/POZ_dom"/>
</dbReference>
<keyword evidence="1" id="KW-0677">Repeat</keyword>
<dbReference type="Gene3D" id="3.30.710.10">
    <property type="entry name" value="Potassium Channel Kv1.1, Chain A"/>
    <property type="match status" value="1"/>
</dbReference>
<gene>
    <name evidence="4" type="ORF">M0812_00734</name>
</gene>
<accession>A0AAV8A8B7</accession>
<proteinExistence type="predicted"/>
<dbReference type="Proteomes" id="UP001146793">
    <property type="component" value="Unassembled WGS sequence"/>
</dbReference>
<dbReference type="Pfam" id="PF12796">
    <property type="entry name" value="Ank_2"/>
    <property type="match status" value="1"/>
</dbReference>
<evidence type="ECO:0000313" key="4">
    <source>
        <dbReference type="EMBL" id="KAJ3448255.1"/>
    </source>
</evidence>
<sequence>MKSSSKKNGIKKFVQSELDTDFKNKCIDGSGVEEIRKLYKQGANVKKICSDSSKTYLHFVCESPKPAVDKLQFLISVGVRPNLRDLFSGVNCLGSLCSNKNLNLECMEYLINAQVDLKNRDLIFGMTHLHLLAQNKSVQPEMLELLLTKCPKLAQALDNKDHSAFYYLTRNESISIELMDVFFKYKVLITEPALFQRTPLQYFVRNPNCSEEMIVSFLKNGKVFPFYEDSDGNNEFIDLFKNNNITKQVIDLICPYFENRIDKKNLYGETGLLVLCSNQKENISQLIKYFVQKFHPEVSIVATSDQKNVLHRISENSCINDPELFQFFYEKGVKINHQNSLKRTPLWLYCNRKNVRIEVVTWFLQSGAKPNTIDNFKLTCIHNYCKRESVNFEIIKLLYNKNLNLNQRDYKGFSILDYVCIYNKPVNHKILEFLLNKNPDYYQNLTNNHRKLMADQTISYLLKNKEGANIQSFSLILNRQSHLLYNQSNNDYLMKLIWDFHKIPIELLDCLLKFAQENKLIQYFDINSQLSYLTIKEKFDVQLFKLLIDNRNHQNIIIDGSTLLHKLATVSNNDKFNSHLENISQIVEHLLQDGEDPTRPNSFNLTSIQIVNNRILKCLLASYNNLSKDFERFYERNEFTDCNLKEFKLHKNLLELRIGKPLEEIKKITLKFSDEILLQIIQWVYGYKINYSKDLLIWFEVLGVKNPEEKTLQRDFKKLYQSKNKDFRLIVQGEEIPVHRIILQARTEIYREMFLIYSQTLNKISDYSNKTPQSMKLFIKYLYTDTITIQEIKVSNFRHLANLIDFYQITSPSKLEMFLRIWKKEKIN</sequence>
<keyword evidence="2" id="KW-0040">ANK repeat</keyword>
<dbReference type="InterPro" id="IPR002110">
    <property type="entry name" value="Ankyrin_rpt"/>
</dbReference>
<organism evidence="4 5">
    <name type="scientific">Anaeramoeba flamelloides</name>
    <dbReference type="NCBI Taxonomy" id="1746091"/>
    <lineage>
        <taxon>Eukaryota</taxon>
        <taxon>Metamonada</taxon>
        <taxon>Anaeramoebidae</taxon>
        <taxon>Anaeramoeba</taxon>
    </lineage>
</organism>
<dbReference type="SMART" id="SM00225">
    <property type="entry name" value="BTB"/>
    <property type="match status" value="1"/>
</dbReference>
<reference evidence="4" key="1">
    <citation type="submission" date="2022-08" db="EMBL/GenBank/DDBJ databases">
        <title>Novel sulphate-reducing endosymbionts in the free-living metamonad Anaeramoeba.</title>
        <authorList>
            <person name="Jerlstrom-Hultqvist J."/>
            <person name="Cepicka I."/>
            <person name="Gallot-Lavallee L."/>
            <person name="Salas-Leiva D."/>
            <person name="Curtis B.A."/>
            <person name="Zahonova K."/>
            <person name="Pipaliya S."/>
            <person name="Dacks J."/>
            <person name="Roger A.J."/>
        </authorList>
    </citation>
    <scope>NUCLEOTIDE SEQUENCE</scope>
    <source>
        <strain evidence="4">Busselton2</strain>
    </source>
</reference>
<dbReference type="InterPro" id="IPR011333">
    <property type="entry name" value="SKP1/BTB/POZ_sf"/>
</dbReference>
<dbReference type="PANTHER" id="PTHR24198:SF165">
    <property type="entry name" value="ANKYRIN REPEAT-CONTAINING PROTEIN-RELATED"/>
    <property type="match status" value="1"/>
</dbReference>
<dbReference type="CDD" id="cd18186">
    <property type="entry name" value="BTB_POZ_ZBTB_KLHL-like"/>
    <property type="match status" value="1"/>
</dbReference>
<dbReference type="EMBL" id="JANTQA010000015">
    <property type="protein sequence ID" value="KAJ3448255.1"/>
    <property type="molecule type" value="Genomic_DNA"/>
</dbReference>
<dbReference type="InterPro" id="IPR036770">
    <property type="entry name" value="Ankyrin_rpt-contain_sf"/>
</dbReference>
<comment type="caution">
    <text evidence="4">The sequence shown here is derived from an EMBL/GenBank/DDBJ whole genome shotgun (WGS) entry which is preliminary data.</text>
</comment>
<dbReference type="Pfam" id="PF00651">
    <property type="entry name" value="BTB"/>
    <property type="match status" value="1"/>
</dbReference>
<dbReference type="SMART" id="SM00248">
    <property type="entry name" value="ANK"/>
    <property type="match status" value="10"/>
</dbReference>
<dbReference type="AlphaFoldDB" id="A0AAV8A8B7"/>
<evidence type="ECO:0000259" key="3">
    <source>
        <dbReference type="PROSITE" id="PS50097"/>
    </source>
</evidence>
<dbReference type="PROSITE" id="PS50097">
    <property type="entry name" value="BTB"/>
    <property type="match status" value="1"/>
</dbReference>
<name>A0AAV8A8B7_9EUKA</name>
<dbReference type="Gene3D" id="1.25.40.20">
    <property type="entry name" value="Ankyrin repeat-containing domain"/>
    <property type="match status" value="2"/>
</dbReference>
<evidence type="ECO:0000313" key="5">
    <source>
        <dbReference type="Proteomes" id="UP001146793"/>
    </source>
</evidence>
<dbReference type="PANTHER" id="PTHR24198">
    <property type="entry name" value="ANKYRIN REPEAT AND PROTEIN KINASE DOMAIN-CONTAINING PROTEIN"/>
    <property type="match status" value="1"/>
</dbReference>
<dbReference type="SUPFAM" id="SSF54695">
    <property type="entry name" value="POZ domain"/>
    <property type="match status" value="1"/>
</dbReference>
<protein>
    <submittedName>
        <fullName evidence="4">Molting protein mlt-4</fullName>
    </submittedName>
</protein>